<dbReference type="PIRSF" id="PIRSF000409">
    <property type="entry name" value="Ada"/>
    <property type="match status" value="1"/>
</dbReference>
<dbReference type="GO" id="GO:0043565">
    <property type="term" value="F:sequence-specific DNA binding"/>
    <property type="evidence" value="ECO:0007669"/>
    <property type="project" value="InterPro"/>
</dbReference>
<dbReference type="CDD" id="cd06445">
    <property type="entry name" value="ATase"/>
    <property type="match status" value="1"/>
</dbReference>
<keyword evidence="11" id="KW-0862">Zinc</keyword>
<dbReference type="InterPro" id="IPR016221">
    <property type="entry name" value="Bifunct_regulatory_prot_Ada"/>
</dbReference>
<dbReference type="InterPro" id="IPR036388">
    <property type="entry name" value="WH-like_DNA-bd_sf"/>
</dbReference>
<dbReference type="SUPFAM" id="SSF57884">
    <property type="entry name" value="Ada DNA repair protein, N-terminal domain (N-Ada 10)"/>
    <property type="match status" value="1"/>
</dbReference>
<dbReference type="Gene3D" id="1.10.10.60">
    <property type="entry name" value="Homeodomain-like"/>
    <property type="match status" value="1"/>
</dbReference>
<evidence type="ECO:0000256" key="11">
    <source>
        <dbReference type="PIRSR" id="PIRSR000409-3"/>
    </source>
</evidence>
<dbReference type="Gene3D" id="3.30.160.70">
    <property type="entry name" value="Methylated DNA-protein cysteine methyltransferase domain"/>
    <property type="match status" value="1"/>
</dbReference>
<keyword evidence="6" id="KW-0227">DNA damage</keyword>
<evidence type="ECO:0000256" key="7">
    <source>
        <dbReference type="ARBA" id="ARBA00023159"/>
    </source>
</evidence>
<dbReference type="NCBIfam" id="TIGR00589">
    <property type="entry name" value="ogt"/>
    <property type="match status" value="1"/>
</dbReference>
<evidence type="ECO:0000256" key="4">
    <source>
        <dbReference type="ARBA" id="ARBA00022603"/>
    </source>
</evidence>
<dbReference type="EC" id="2.1.1.63" evidence="3"/>
<dbReference type="GO" id="GO:0008270">
    <property type="term" value="F:zinc ion binding"/>
    <property type="evidence" value="ECO:0007669"/>
    <property type="project" value="InterPro"/>
</dbReference>
<feature type="binding site" evidence="11">
    <location>
        <position position="68"/>
    </location>
    <ligand>
        <name>Zn(2+)</name>
        <dbReference type="ChEBI" id="CHEBI:29105"/>
    </ligand>
</feature>
<gene>
    <name evidence="13" type="ordered locus">Cphy_1745</name>
</gene>
<feature type="binding site" evidence="11">
    <location>
        <position position="71"/>
    </location>
    <ligand>
        <name>Zn(2+)</name>
        <dbReference type="ChEBI" id="CHEBI:29105"/>
    </ligand>
</feature>
<evidence type="ECO:0000259" key="12">
    <source>
        <dbReference type="PROSITE" id="PS01124"/>
    </source>
</evidence>
<feature type="active site" description="Nucleophile; methyl group acceptor from either O6-methylguanine or O4-methylthymine" evidence="10">
    <location>
        <position position="318"/>
    </location>
</feature>
<evidence type="ECO:0000256" key="8">
    <source>
        <dbReference type="ARBA" id="ARBA00023204"/>
    </source>
</evidence>
<dbReference type="InterPro" id="IPR035451">
    <property type="entry name" value="Ada-like_dom_sf"/>
</dbReference>
<keyword evidence="14" id="KW-1185">Reference proteome</keyword>
<dbReference type="OrthoDB" id="9802228at2"/>
<proteinExistence type="inferred from homology"/>
<comment type="catalytic activity">
    <reaction evidence="9">
        <text>a 6-O-methyl-2'-deoxyguanosine in DNA + L-cysteinyl-[protein] = S-methyl-L-cysteinyl-[protein] + a 2'-deoxyguanosine in DNA</text>
        <dbReference type="Rhea" id="RHEA:24000"/>
        <dbReference type="Rhea" id="RHEA-COMP:10131"/>
        <dbReference type="Rhea" id="RHEA-COMP:10132"/>
        <dbReference type="Rhea" id="RHEA-COMP:11367"/>
        <dbReference type="Rhea" id="RHEA-COMP:11368"/>
        <dbReference type="ChEBI" id="CHEBI:29950"/>
        <dbReference type="ChEBI" id="CHEBI:82612"/>
        <dbReference type="ChEBI" id="CHEBI:85445"/>
        <dbReference type="ChEBI" id="CHEBI:85448"/>
        <dbReference type="EC" id="2.1.1.63"/>
    </reaction>
</comment>
<evidence type="ECO:0000256" key="1">
    <source>
        <dbReference type="ARBA" id="ARBA00001286"/>
    </source>
</evidence>
<dbReference type="SUPFAM" id="SSF46767">
    <property type="entry name" value="Methylated DNA-protein cysteine methyltransferase, C-terminal domain"/>
    <property type="match status" value="1"/>
</dbReference>
<dbReference type="Pfam" id="PF02805">
    <property type="entry name" value="Ada_Zn_binding"/>
    <property type="match status" value="1"/>
</dbReference>
<evidence type="ECO:0000256" key="5">
    <source>
        <dbReference type="ARBA" id="ARBA00022679"/>
    </source>
</evidence>
<dbReference type="PANTHER" id="PTHR10815">
    <property type="entry name" value="METHYLATED-DNA--PROTEIN-CYSTEINE METHYLTRANSFERASE"/>
    <property type="match status" value="1"/>
</dbReference>
<dbReference type="GO" id="GO:0003908">
    <property type="term" value="F:methylated-DNA-[protein]-cysteine S-methyltransferase activity"/>
    <property type="evidence" value="ECO:0007669"/>
    <property type="project" value="UniProtKB-EC"/>
</dbReference>
<dbReference type="Gene3D" id="1.10.10.10">
    <property type="entry name" value="Winged helix-like DNA-binding domain superfamily/Winged helix DNA-binding domain"/>
    <property type="match status" value="1"/>
</dbReference>
<keyword evidence="11" id="KW-0479">Metal-binding</keyword>
<evidence type="ECO:0000256" key="6">
    <source>
        <dbReference type="ARBA" id="ARBA00022763"/>
    </source>
</evidence>
<dbReference type="GO" id="GO:0003700">
    <property type="term" value="F:DNA-binding transcription factor activity"/>
    <property type="evidence" value="ECO:0007669"/>
    <property type="project" value="InterPro"/>
</dbReference>
<protein>
    <recommendedName>
        <fullName evidence="3">methylated-DNA--[protein]-cysteine S-methyltransferase</fullName>
        <ecNumber evidence="3">2.1.1.63</ecNumber>
    </recommendedName>
</protein>
<feature type="binding site" evidence="11">
    <location>
        <position position="41"/>
    </location>
    <ligand>
        <name>Zn(2+)</name>
        <dbReference type="ChEBI" id="CHEBI:29105"/>
    </ligand>
</feature>
<dbReference type="HOGENOM" id="CLU_000445_52_0_9"/>
<comment type="catalytic activity">
    <reaction evidence="1">
        <text>a 4-O-methyl-thymidine in DNA + L-cysteinyl-[protein] = a thymidine in DNA + S-methyl-L-cysteinyl-[protein]</text>
        <dbReference type="Rhea" id="RHEA:53428"/>
        <dbReference type="Rhea" id="RHEA-COMP:10131"/>
        <dbReference type="Rhea" id="RHEA-COMP:10132"/>
        <dbReference type="Rhea" id="RHEA-COMP:13555"/>
        <dbReference type="Rhea" id="RHEA-COMP:13556"/>
        <dbReference type="ChEBI" id="CHEBI:29950"/>
        <dbReference type="ChEBI" id="CHEBI:82612"/>
        <dbReference type="ChEBI" id="CHEBI:137386"/>
        <dbReference type="ChEBI" id="CHEBI:137387"/>
        <dbReference type="EC" id="2.1.1.63"/>
    </reaction>
</comment>
<keyword evidence="5 13" id="KW-0808">Transferase</keyword>
<evidence type="ECO:0000256" key="9">
    <source>
        <dbReference type="ARBA" id="ARBA00049348"/>
    </source>
</evidence>
<dbReference type="InterPro" id="IPR036631">
    <property type="entry name" value="MGMT_N_sf"/>
</dbReference>
<evidence type="ECO:0000256" key="2">
    <source>
        <dbReference type="ARBA" id="ARBA00008711"/>
    </source>
</evidence>
<comment type="cofactor">
    <cofactor evidence="11">
        <name>Zn(2+)</name>
        <dbReference type="ChEBI" id="CHEBI:29105"/>
    </cofactor>
    <text evidence="11">Binds 1 zinc ion per subunit.</text>
</comment>
<organism evidence="13 14">
    <name type="scientific">Lachnoclostridium phytofermentans (strain ATCC 700394 / DSM 18823 / ISDg)</name>
    <name type="common">Clostridium phytofermentans</name>
    <dbReference type="NCBI Taxonomy" id="357809"/>
    <lineage>
        <taxon>Bacteria</taxon>
        <taxon>Bacillati</taxon>
        <taxon>Bacillota</taxon>
        <taxon>Clostridia</taxon>
        <taxon>Lachnospirales</taxon>
        <taxon>Lachnospiraceae</taxon>
    </lineage>
</organism>
<name>A9KS85_LACP7</name>
<dbReference type="Pfam" id="PF01035">
    <property type="entry name" value="DNA_binding_1"/>
    <property type="match status" value="1"/>
</dbReference>
<dbReference type="RefSeq" id="WP_012199771.1">
    <property type="nucleotide sequence ID" value="NC_010001.1"/>
</dbReference>
<evidence type="ECO:0000313" key="13">
    <source>
        <dbReference type="EMBL" id="ABX42117.1"/>
    </source>
</evidence>
<feature type="domain" description="HTH araC/xylS-type" evidence="12">
    <location>
        <begin position="85"/>
        <end position="181"/>
    </location>
</feature>
<dbReference type="SUPFAM" id="SSF53155">
    <property type="entry name" value="Methylated DNA-protein cysteine methyltransferase domain"/>
    <property type="match status" value="1"/>
</dbReference>
<dbReference type="GO" id="GO:0006281">
    <property type="term" value="P:DNA repair"/>
    <property type="evidence" value="ECO:0007669"/>
    <property type="project" value="UniProtKB-KW"/>
</dbReference>
<dbReference type="Proteomes" id="UP000000370">
    <property type="component" value="Chromosome"/>
</dbReference>
<dbReference type="EMBL" id="CP000885">
    <property type="protein sequence ID" value="ABX42117.1"/>
    <property type="molecule type" value="Genomic_DNA"/>
</dbReference>
<keyword evidence="7" id="KW-0010">Activator</keyword>
<dbReference type="eggNOG" id="COG2169">
    <property type="taxonomic scope" value="Bacteria"/>
</dbReference>
<accession>A9KS85</accession>
<dbReference type="PANTHER" id="PTHR10815:SF5">
    <property type="entry name" value="METHYLATED-DNA--PROTEIN-CYSTEINE METHYLTRANSFERASE"/>
    <property type="match status" value="1"/>
</dbReference>
<evidence type="ECO:0000313" key="14">
    <source>
        <dbReference type="Proteomes" id="UP000000370"/>
    </source>
</evidence>
<dbReference type="InterPro" id="IPR018060">
    <property type="entry name" value="HTH_AraC"/>
</dbReference>
<dbReference type="InterPro" id="IPR014048">
    <property type="entry name" value="MethylDNA_cys_MeTrfase_DNA-bd"/>
</dbReference>
<dbReference type="InterPro" id="IPR001497">
    <property type="entry name" value="MethylDNA_cys_MeTrfase_AS"/>
</dbReference>
<dbReference type="Pfam" id="PF12833">
    <property type="entry name" value="HTH_18"/>
    <property type="match status" value="1"/>
</dbReference>
<feature type="binding site" evidence="11">
    <location>
        <position position="37"/>
    </location>
    <ligand>
        <name>Zn(2+)</name>
        <dbReference type="ChEBI" id="CHEBI:29105"/>
    </ligand>
</feature>
<feature type="active site" description="Nucleophile; methyl group acceptor from methylphosphotriester" evidence="10">
    <location>
        <position position="37"/>
    </location>
</feature>
<dbReference type="FunFam" id="1.10.10.10:FF:000214">
    <property type="entry name" value="Methylated-DNA--protein-cysteine methyltransferase"/>
    <property type="match status" value="1"/>
</dbReference>
<dbReference type="SMART" id="SM00342">
    <property type="entry name" value="HTH_ARAC"/>
    <property type="match status" value="1"/>
</dbReference>
<dbReference type="InterPro" id="IPR036217">
    <property type="entry name" value="MethylDNA_cys_MeTrfase_DNAb"/>
</dbReference>
<dbReference type="GO" id="GO:0032259">
    <property type="term" value="P:methylation"/>
    <property type="evidence" value="ECO:0007669"/>
    <property type="project" value="UniProtKB-KW"/>
</dbReference>
<dbReference type="STRING" id="357809.Cphy_1745"/>
<sequence length="351" mass="40180">MIKDENKKHQYYQALLNKDSKYDGIFFAGIRTTGVFCHATCPAKKPRYENCTFYETAEEALLAGYRPCKRCNPLFYPQELSPLVKQMVSLVEKNPEKKWRDSDFAELGIHSATARRQFKQKYGMTFVQYARARRMGIAMKTIRTGEKIINAQIDVGYDSSSGFHDAFSKIMGRTPKKSNEFKILYADWVDTKLGPMMSIADEKYLYLLEFVDRRGLEREVERLRNRLNASIIPGKTNISNCIKEELNQYFDNKLLKFETPVMLLGSDFQKKVWGELVKINMGETKSYKDMAISIGNAKSVRAVGNANGANQLALIIPCHRVIQSDGSLGGYGGGIERKKWLLNHENQNRNF</sequence>
<reference evidence="14" key="1">
    <citation type="submission" date="2007-11" db="EMBL/GenBank/DDBJ databases">
        <title>Complete genome sequence of Clostridium phytofermentans ISDg.</title>
        <authorList>
            <person name="Leschine S.B."/>
            <person name="Warnick T.A."/>
            <person name="Blanchard J.L."/>
            <person name="Schnell D.J."/>
            <person name="Petit E.L."/>
            <person name="LaTouf W.G."/>
            <person name="Copeland A."/>
            <person name="Lucas S."/>
            <person name="Lapidus A."/>
            <person name="Barry K."/>
            <person name="Glavina del Rio T."/>
            <person name="Dalin E."/>
            <person name="Tice H."/>
            <person name="Pitluck S."/>
            <person name="Kiss H."/>
            <person name="Brettin T."/>
            <person name="Bruce D."/>
            <person name="Detter J.C."/>
            <person name="Han C."/>
            <person name="Kuske C."/>
            <person name="Schmutz J."/>
            <person name="Larimer F."/>
            <person name="Land M."/>
            <person name="Hauser L."/>
            <person name="Kyrpides N."/>
            <person name="Kim E.A."/>
            <person name="Richardson P."/>
        </authorList>
    </citation>
    <scope>NUCLEOTIDE SEQUENCE [LARGE SCALE GENOMIC DNA]</scope>
    <source>
        <strain evidence="14">ATCC 700394 / DSM 18823 / ISDg</strain>
    </source>
</reference>
<dbReference type="InterPro" id="IPR004026">
    <property type="entry name" value="Ada_DNA_repair_Zn-bd"/>
</dbReference>
<evidence type="ECO:0000256" key="3">
    <source>
        <dbReference type="ARBA" id="ARBA00011918"/>
    </source>
</evidence>
<dbReference type="PROSITE" id="PS00374">
    <property type="entry name" value="MGMT"/>
    <property type="match status" value="1"/>
</dbReference>
<keyword evidence="8" id="KW-0234">DNA repair</keyword>
<dbReference type="PROSITE" id="PS01124">
    <property type="entry name" value="HTH_ARAC_FAMILY_2"/>
    <property type="match status" value="1"/>
</dbReference>
<comment type="similarity">
    <text evidence="2">Belongs to the MGMT family.</text>
</comment>
<dbReference type="AlphaFoldDB" id="A9KS85"/>
<dbReference type="Gene3D" id="3.40.10.10">
    <property type="entry name" value="DNA Methylphosphotriester Repair Domain"/>
    <property type="match status" value="1"/>
</dbReference>
<evidence type="ECO:0000256" key="10">
    <source>
        <dbReference type="PIRSR" id="PIRSR000409-1"/>
    </source>
</evidence>
<keyword evidence="4 13" id="KW-0489">Methyltransferase</keyword>
<dbReference type="eggNOG" id="COG0350">
    <property type="taxonomic scope" value="Bacteria"/>
</dbReference>
<dbReference type="KEGG" id="cpy:Cphy_1745"/>